<name>A0A1G2BBG5_9BACT</name>
<evidence type="ECO:0000256" key="1">
    <source>
        <dbReference type="SAM" id="MobiDB-lite"/>
    </source>
</evidence>
<dbReference type="Proteomes" id="UP000176420">
    <property type="component" value="Unassembled WGS sequence"/>
</dbReference>
<dbReference type="EMBL" id="MHKI01000018">
    <property type="protein sequence ID" value="OGY86504.1"/>
    <property type="molecule type" value="Genomic_DNA"/>
</dbReference>
<evidence type="ECO:0000313" key="3">
    <source>
        <dbReference type="Proteomes" id="UP000176420"/>
    </source>
</evidence>
<sequence length="59" mass="6019">MPPNQRMPVAGTSPVFLHETPPPEGGDKPAKRPSSLMEGEGHNPGPAALAAGRKGSAFS</sequence>
<gene>
    <name evidence="2" type="ORF">A2319_01940</name>
</gene>
<organism evidence="2 3">
    <name type="scientific">Candidatus Kerfeldbacteria bacterium RIFOXYB2_FULL_38_14</name>
    <dbReference type="NCBI Taxonomy" id="1798547"/>
    <lineage>
        <taxon>Bacteria</taxon>
        <taxon>Candidatus Kerfeldiibacteriota</taxon>
    </lineage>
</organism>
<protein>
    <submittedName>
        <fullName evidence="2">Uncharacterized protein</fullName>
    </submittedName>
</protein>
<dbReference type="AlphaFoldDB" id="A0A1G2BBG5"/>
<reference evidence="2 3" key="1">
    <citation type="journal article" date="2016" name="Nat. Commun.">
        <title>Thousands of microbial genomes shed light on interconnected biogeochemical processes in an aquifer system.</title>
        <authorList>
            <person name="Anantharaman K."/>
            <person name="Brown C.T."/>
            <person name="Hug L.A."/>
            <person name="Sharon I."/>
            <person name="Castelle C.J."/>
            <person name="Probst A.J."/>
            <person name="Thomas B.C."/>
            <person name="Singh A."/>
            <person name="Wilkins M.J."/>
            <person name="Karaoz U."/>
            <person name="Brodie E.L."/>
            <person name="Williams K.H."/>
            <person name="Hubbard S.S."/>
            <person name="Banfield J.F."/>
        </authorList>
    </citation>
    <scope>NUCLEOTIDE SEQUENCE [LARGE SCALE GENOMIC DNA]</scope>
</reference>
<comment type="caution">
    <text evidence="2">The sequence shown here is derived from an EMBL/GenBank/DDBJ whole genome shotgun (WGS) entry which is preliminary data.</text>
</comment>
<accession>A0A1G2BBG5</accession>
<feature type="region of interest" description="Disordered" evidence="1">
    <location>
        <begin position="1"/>
        <end position="59"/>
    </location>
</feature>
<evidence type="ECO:0000313" key="2">
    <source>
        <dbReference type="EMBL" id="OGY86504.1"/>
    </source>
</evidence>
<proteinExistence type="predicted"/>